<dbReference type="Pfam" id="PF01397">
    <property type="entry name" value="Terpene_synth"/>
    <property type="match status" value="1"/>
</dbReference>
<dbReference type="InterPro" id="IPR001906">
    <property type="entry name" value="Terpene_synth_N"/>
</dbReference>
<evidence type="ECO:0000313" key="7">
    <source>
        <dbReference type="Proteomes" id="UP000245207"/>
    </source>
</evidence>
<name>A0A2U1Q984_ARTAN</name>
<dbReference type="Proteomes" id="UP000245207">
    <property type="component" value="Unassembled WGS sequence"/>
</dbReference>
<evidence type="ECO:0000256" key="1">
    <source>
        <dbReference type="ARBA" id="ARBA00001946"/>
    </source>
</evidence>
<reference evidence="6 7" key="1">
    <citation type="journal article" date="2018" name="Mol. Plant">
        <title>The genome of Artemisia annua provides insight into the evolution of Asteraceae family and artemisinin biosynthesis.</title>
        <authorList>
            <person name="Shen Q."/>
            <person name="Zhang L."/>
            <person name="Liao Z."/>
            <person name="Wang S."/>
            <person name="Yan T."/>
            <person name="Shi P."/>
            <person name="Liu M."/>
            <person name="Fu X."/>
            <person name="Pan Q."/>
            <person name="Wang Y."/>
            <person name="Lv Z."/>
            <person name="Lu X."/>
            <person name="Zhang F."/>
            <person name="Jiang W."/>
            <person name="Ma Y."/>
            <person name="Chen M."/>
            <person name="Hao X."/>
            <person name="Li L."/>
            <person name="Tang Y."/>
            <person name="Lv G."/>
            <person name="Zhou Y."/>
            <person name="Sun X."/>
            <person name="Brodelius P.E."/>
            <person name="Rose J.K.C."/>
            <person name="Tang K."/>
        </authorList>
    </citation>
    <scope>NUCLEOTIDE SEQUENCE [LARGE SCALE GENOMIC DNA]</scope>
    <source>
        <strain evidence="7">cv. Huhao1</strain>
        <tissue evidence="6">Leaf</tissue>
    </source>
</reference>
<dbReference type="Pfam" id="PF03936">
    <property type="entry name" value="Terpene_synth_C"/>
    <property type="match status" value="1"/>
</dbReference>
<dbReference type="InterPro" id="IPR008949">
    <property type="entry name" value="Isoprenoid_synthase_dom_sf"/>
</dbReference>
<dbReference type="InterPro" id="IPR005630">
    <property type="entry name" value="Terpene_synthase_metal-bd"/>
</dbReference>
<keyword evidence="2" id="KW-0479">Metal-binding</keyword>
<dbReference type="InterPro" id="IPR008930">
    <property type="entry name" value="Terpenoid_cyclase/PrenylTrfase"/>
</dbReference>
<dbReference type="Gene3D" id="1.50.10.130">
    <property type="entry name" value="Terpene synthase, N-terminal domain"/>
    <property type="match status" value="1"/>
</dbReference>
<dbReference type="GO" id="GO:0016114">
    <property type="term" value="P:terpenoid biosynthetic process"/>
    <property type="evidence" value="ECO:0007669"/>
    <property type="project" value="InterPro"/>
</dbReference>
<accession>A0A2U1Q984</accession>
<organism evidence="6 7">
    <name type="scientific">Artemisia annua</name>
    <name type="common">Sweet wormwood</name>
    <dbReference type="NCBI Taxonomy" id="35608"/>
    <lineage>
        <taxon>Eukaryota</taxon>
        <taxon>Viridiplantae</taxon>
        <taxon>Streptophyta</taxon>
        <taxon>Embryophyta</taxon>
        <taxon>Tracheophyta</taxon>
        <taxon>Spermatophyta</taxon>
        <taxon>Magnoliopsida</taxon>
        <taxon>eudicotyledons</taxon>
        <taxon>Gunneridae</taxon>
        <taxon>Pentapetalae</taxon>
        <taxon>asterids</taxon>
        <taxon>campanulids</taxon>
        <taxon>Asterales</taxon>
        <taxon>Asteraceae</taxon>
        <taxon>Asteroideae</taxon>
        <taxon>Anthemideae</taxon>
        <taxon>Artemisiinae</taxon>
        <taxon>Artemisia</taxon>
    </lineage>
</organism>
<dbReference type="OrthoDB" id="1936865at2759"/>
<dbReference type="PANTHER" id="PTHR31225">
    <property type="entry name" value="OS04G0344100 PROTEIN-RELATED"/>
    <property type="match status" value="1"/>
</dbReference>
<keyword evidence="3" id="KW-0460">Magnesium</keyword>
<dbReference type="STRING" id="35608.A0A2U1Q984"/>
<dbReference type="InterPro" id="IPR050148">
    <property type="entry name" value="Terpene_synthase-like"/>
</dbReference>
<evidence type="ECO:0000256" key="2">
    <source>
        <dbReference type="ARBA" id="ARBA00022723"/>
    </source>
</evidence>
<dbReference type="PANTHER" id="PTHR31225:SF9">
    <property type="entry name" value="TERPENE SYNTHASE 10"/>
    <property type="match status" value="1"/>
</dbReference>
<dbReference type="Gene3D" id="1.10.600.10">
    <property type="entry name" value="Farnesyl Diphosphate Synthase"/>
    <property type="match status" value="1"/>
</dbReference>
<evidence type="ECO:0000259" key="4">
    <source>
        <dbReference type="Pfam" id="PF01397"/>
    </source>
</evidence>
<dbReference type="InterPro" id="IPR034741">
    <property type="entry name" value="Terpene_cyclase-like_1_C"/>
</dbReference>
<feature type="domain" description="Terpene synthase metal-binding" evidence="5">
    <location>
        <begin position="210"/>
        <end position="420"/>
    </location>
</feature>
<evidence type="ECO:0000256" key="3">
    <source>
        <dbReference type="ARBA" id="ARBA00022842"/>
    </source>
</evidence>
<proteinExistence type="predicted"/>
<evidence type="ECO:0000313" key="6">
    <source>
        <dbReference type="EMBL" id="PWA94533.1"/>
    </source>
</evidence>
<dbReference type="InterPro" id="IPR036965">
    <property type="entry name" value="Terpene_synth_N_sf"/>
</dbReference>
<protein>
    <submittedName>
        <fullName evidence="6">Beta-myrcene synthase</fullName>
    </submittedName>
</protein>
<keyword evidence="7" id="KW-1185">Reference proteome</keyword>
<feature type="domain" description="Terpene synthase N-terminal" evidence="4">
    <location>
        <begin position="58"/>
        <end position="161"/>
    </location>
</feature>
<dbReference type="SUPFAM" id="SSF48576">
    <property type="entry name" value="Terpenoid synthases"/>
    <property type="match status" value="1"/>
</dbReference>
<dbReference type="GO" id="GO:0000287">
    <property type="term" value="F:magnesium ion binding"/>
    <property type="evidence" value="ECO:0007669"/>
    <property type="project" value="InterPro"/>
</dbReference>
<dbReference type="SUPFAM" id="SSF48239">
    <property type="entry name" value="Terpenoid cyclases/Protein prenyltransferases"/>
    <property type="match status" value="1"/>
</dbReference>
<dbReference type="AlphaFoldDB" id="A0A2U1Q984"/>
<gene>
    <name evidence="6" type="ORF">CTI12_AA060550</name>
</gene>
<comment type="caution">
    <text evidence="6">The sequence shown here is derived from an EMBL/GenBank/DDBJ whole genome shotgun (WGS) entry which is preliminary data.</text>
</comment>
<dbReference type="GO" id="GO:0010333">
    <property type="term" value="F:terpene synthase activity"/>
    <property type="evidence" value="ECO:0007669"/>
    <property type="project" value="InterPro"/>
</dbReference>
<dbReference type="SFLD" id="SFLDS00005">
    <property type="entry name" value="Isoprenoid_Synthase_Type_I"/>
    <property type="match status" value="1"/>
</dbReference>
<sequence length="478" mass="55164">MASMGFFPCSLLHNKTDDAKSSHFTICKPICSSQSTSIACMAGEAIVRRSANYEPSLWSYDHIESLSSKYTGEDYEARANILKNGVKMIIRKVNDPLSLLELVDDLQRLGISYHFEDEIRHSLEMIYYNYFKTQDKWDKLDLNLKALGFRLLRQHDYQVPQGEAIVRRSANYEPSLWSYDHIESLSSKYTGEDYEARANILKNGVKMIIRKFSFGRRTLTKVNALITTIDDVYDVFGTMEELEQFTDVTNRWDINAIEELPDYMKICFLGFYNTINEITYDTLRDKGFVILPYLKKAWGDLFKSFIVEAHWYQSGHTPTFKEYLDNGCISISGHVILMHVHFLTANSSPQEIMQCMKVTEDIVRYSSLIFRLTDDLGTSSGEMEKGDNPKSIQCYMHENGANEDEARRYIKSLIGETWKKLNKERARASSKSTREFIDFATNLVRMAQFLYGEGDVHGRPDVTKSHISSLLFIPVQRI</sequence>
<comment type="cofactor">
    <cofactor evidence="1">
        <name>Mg(2+)</name>
        <dbReference type="ChEBI" id="CHEBI:18420"/>
    </cofactor>
</comment>
<evidence type="ECO:0000259" key="5">
    <source>
        <dbReference type="Pfam" id="PF03936"/>
    </source>
</evidence>
<dbReference type="EMBL" id="PKPP01000308">
    <property type="protein sequence ID" value="PWA94533.1"/>
    <property type="molecule type" value="Genomic_DNA"/>
</dbReference>
<dbReference type="SFLD" id="SFLDG01019">
    <property type="entry name" value="Terpene_Cyclase_Like_1_C_Termi"/>
    <property type="match status" value="1"/>
</dbReference>